<dbReference type="RefSeq" id="WP_018644972.1">
    <property type="nucleotide sequence ID" value="NZ_VLLA01000016.1"/>
</dbReference>
<evidence type="ECO:0000259" key="3">
    <source>
        <dbReference type="PROSITE" id="PS51186"/>
    </source>
</evidence>
<keyword evidence="2" id="KW-0012">Acyltransferase</keyword>
<dbReference type="AlphaFoldDB" id="A0A562R7H7"/>
<evidence type="ECO:0000313" key="5">
    <source>
        <dbReference type="Proteomes" id="UP000316291"/>
    </source>
</evidence>
<dbReference type="Pfam" id="PF00583">
    <property type="entry name" value="Acetyltransf_1"/>
    <property type="match status" value="1"/>
</dbReference>
<gene>
    <name evidence="4" type="ORF">IQ16_05672</name>
</gene>
<dbReference type="InterPro" id="IPR050832">
    <property type="entry name" value="Bact_Acetyltransf"/>
</dbReference>
<dbReference type="SUPFAM" id="SSF55729">
    <property type="entry name" value="Acyl-CoA N-acyltransferases (Nat)"/>
    <property type="match status" value="1"/>
</dbReference>
<name>A0A562R7H7_9BRAD</name>
<dbReference type="PROSITE" id="PS51186">
    <property type="entry name" value="GNAT"/>
    <property type="match status" value="1"/>
</dbReference>
<dbReference type="GO" id="GO:0016747">
    <property type="term" value="F:acyltransferase activity, transferring groups other than amino-acyl groups"/>
    <property type="evidence" value="ECO:0007669"/>
    <property type="project" value="InterPro"/>
</dbReference>
<evidence type="ECO:0000313" key="4">
    <source>
        <dbReference type="EMBL" id="TWI65042.1"/>
    </source>
</evidence>
<evidence type="ECO:0000256" key="2">
    <source>
        <dbReference type="ARBA" id="ARBA00023315"/>
    </source>
</evidence>
<evidence type="ECO:0000256" key="1">
    <source>
        <dbReference type="ARBA" id="ARBA00022679"/>
    </source>
</evidence>
<accession>A0A562R7H7</accession>
<sequence>MIEIIAISEAQIESFHRALDTVARERRYLAFLEAPPLEATRSFVLDMIAQGNPQFVALSGGDVVGWCDVRRHPRSIYAHGGVLGMGILQPFRGQGLGTRLITTTLAAAQGAGMTRVELSVRENNLSAIALYKRAGFAVEGLSRNAVRIDGVYENIIQMALLF</sequence>
<comment type="caution">
    <text evidence="4">The sequence shown here is derived from an EMBL/GenBank/DDBJ whole genome shotgun (WGS) entry which is preliminary data.</text>
</comment>
<dbReference type="PANTHER" id="PTHR43877">
    <property type="entry name" value="AMINOALKYLPHOSPHONATE N-ACETYLTRANSFERASE-RELATED-RELATED"/>
    <property type="match status" value="1"/>
</dbReference>
<reference evidence="4 5" key="1">
    <citation type="journal article" date="2015" name="Stand. Genomic Sci.">
        <title>Genomic Encyclopedia of Bacterial and Archaeal Type Strains, Phase III: the genomes of soil and plant-associated and newly described type strains.</title>
        <authorList>
            <person name="Whitman W.B."/>
            <person name="Woyke T."/>
            <person name="Klenk H.P."/>
            <person name="Zhou Y."/>
            <person name="Lilburn T.G."/>
            <person name="Beck B.J."/>
            <person name="De Vos P."/>
            <person name="Vandamme P."/>
            <person name="Eisen J.A."/>
            <person name="Garrity G."/>
            <person name="Hugenholtz P."/>
            <person name="Kyrpides N.C."/>
        </authorList>
    </citation>
    <scope>NUCLEOTIDE SEQUENCE [LARGE SCALE GENOMIC DNA]</scope>
    <source>
        <strain evidence="4 5">CGMCC 1.10948</strain>
    </source>
</reference>
<keyword evidence="1 4" id="KW-0808">Transferase</keyword>
<dbReference type="InterPro" id="IPR000182">
    <property type="entry name" value="GNAT_dom"/>
</dbReference>
<dbReference type="Gene3D" id="3.40.630.30">
    <property type="match status" value="1"/>
</dbReference>
<dbReference type="OrthoDB" id="336415at2"/>
<dbReference type="Proteomes" id="UP000316291">
    <property type="component" value="Unassembled WGS sequence"/>
</dbReference>
<proteinExistence type="predicted"/>
<dbReference type="InterPro" id="IPR016181">
    <property type="entry name" value="Acyl_CoA_acyltransferase"/>
</dbReference>
<dbReference type="EMBL" id="VLLA01000016">
    <property type="protein sequence ID" value="TWI65042.1"/>
    <property type="molecule type" value="Genomic_DNA"/>
</dbReference>
<dbReference type="CDD" id="cd04301">
    <property type="entry name" value="NAT_SF"/>
    <property type="match status" value="1"/>
</dbReference>
<feature type="domain" description="N-acetyltransferase" evidence="3">
    <location>
        <begin position="5"/>
        <end position="162"/>
    </location>
</feature>
<protein>
    <submittedName>
        <fullName evidence="4">Acetyltransferase (GNAT) family protein</fullName>
    </submittedName>
</protein>
<organism evidence="4 5">
    <name type="scientific">Bradyrhizobium huanghuaihaiense</name>
    <dbReference type="NCBI Taxonomy" id="990078"/>
    <lineage>
        <taxon>Bacteria</taxon>
        <taxon>Pseudomonadati</taxon>
        <taxon>Pseudomonadota</taxon>
        <taxon>Alphaproteobacteria</taxon>
        <taxon>Hyphomicrobiales</taxon>
        <taxon>Nitrobacteraceae</taxon>
        <taxon>Bradyrhizobium</taxon>
    </lineage>
</organism>
<keyword evidence="5" id="KW-1185">Reference proteome</keyword>